<evidence type="ECO:0000313" key="2">
    <source>
        <dbReference type="Proteomes" id="UP000480222"/>
    </source>
</evidence>
<dbReference type="AlphaFoldDB" id="A0A679LSG5"/>
<dbReference type="SUPFAM" id="SSF51445">
    <property type="entry name" value="(Trans)glycosidases"/>
    <property type="match status" value="1"/>
</dbReference>
<protein>
    <submittedName>
        <fullName evidence="1">Alpha-amylase</fullName>
    </submittedName>
</protein>
<proteinExistence type="predicted"/>
<dbReference type="Proteomes" id="UP000480222">
    <property type="component" value="Unassembled WGS sequence"/>
</dbReference>
<reference evidence="1 2" key="1">
    <citation type="submission" date="2020-02" db="EMBL/GenBank/DDBJ databases">
        <authorList>
            <person name="Brisse S."/>
        </authorList>
    </citation>
    <scope>NUCLEOTIDE SEQUENCE [LARGE SCALE GENOMIC DNA]</scope>
    <source>
        <strain evidence="1">CIP107547</strain>
    </source>
</reference>
<sequence length="97" mass="10837">MILDGVFSHVADVMRYWLDQGATGVASRRSLFCQLGILARGAPPSPHLPPPRLHFGEVIHGDYAQIVADTGMDSVTQYELWKAIYSSLKDENFFELD</sequence>
<gene>
    <name evidence="1" type="ORF">CIP107547_00145</name>
</gene>
<dbReference type="EMBL" id="CADDAV010000001">
    <property type="protein sequence ID" value="CAB0578917.1"/>
    <property type="molecule type" value="Genomic_DNA"/>
</dbReference>
<dbReference type="KEGG" id="cdip:ERS451417_00024"/>
<accession>A0A679LSG5</accession>
<organism evidence="1 2">
    <name type="scientific">Corynebacterium diphtheriae</name>
    <dbReference type="NCBI Taxonomy" id="1717"/>
    <lineage>
        <taxon>Bacteria</taxon>
        <taxon>Bacillati</taxon>
        <taxon>Actinomycetota</taxon>
        <taxon>Actinomycetes</taxon>
        <taxon>Mycobacteriales</taxon>
        <taxon>Corynebacteriaceae</taxon>
        <taxon>Corynebacterium</taxon>
    </lineage>
</organism>
<comment type="caution">
    <text evidence="1">The sequence shown here is derived from an EMBL/GenBank/DDBJ whole genome shotgun (WGS) entry which is preliminary data.</text>
</comment>
<name>A0A679LSG5_CORDP</name>
<evidence type="ECO:0000313" key="1">
    <source>
        <dbReference type="EMBL" id="CAB0578917.1"/>
    </source>
</evidence>
<dbReference type="InterPro" id="IPR017853">
    <property type="entry name" value="GH"/>
</dbReference>